<dbReference type="Proteomes" id="UP000836387">
    <property type="component" value="Unassembled WGS sequence"/>
</dbReference>
<reference evidence="1" key="1">
    <citation type="submission" date="2020-04" db="EMBL/GenBank/DDBJ databases">
        <authorList>
            <person name="Broberg M."/>
        </authorList>
    </citation>
    <scope>NUCLEOTIDE SEQUENCE</scope>
</reference>
<reference evidence="1" key="2">
    <citation type="submission" date="2021-10" db="EMBL/GenBank/DDBJ databases">
        <authorList>
            <person name="Piombo E."/>
        </authorList>
    </citation>
    <scope>NUCLEOTIDE SEQUENCE</scope>
</reference>
<keyword evidence="2" id="KW-1185">Reference proteome</keyword>
<evidence type="ECO:0000313" key="2">
    <source>
        <dbReference type="Proteomes" id="UP000836387"/>
    </source>
</evidence>
<evidence type="ECO:0000313" key="1">
    <source>
        <dbReference type="EMBL" id="CAG9946120.1"/>
    </source>
</evidence>
<accession>A0ACA9TYQ2</accession>
<organism evidence="1 2">
    <name type="scientific">Clonostachys rosea f. rosea IK726</name>
    <dbReference type="NCBI Taxonomy" id="1349383"/>
    <lineage>
        <taxon>Eukaryota</taxon>
        <taxon>Fungi</taxon>
        <taxon>Dikarya</taxon>
        <taxon>Ascomycota</taxon>
        <taxon>Pezizomycotina</taxon>
        <taxon>Sordariomycetes</taxon>
        <taxon>Hypocreomycetidae</taxon>
        <taxon>Hypocreales</taxon>
        <taxon>Bionectriaceae</taxon>
        <taxon>Clonostachys</taxon>
    </lineage>
</organism>
<proteinExistence type="predicted"/>
<dbReference type="EMBL" id="CADEHS020000010">
    <property type="protein sequence ID" value="CAG9946120.1"/>
    <property type="molecule type" value="Genomic_DNA"/>
</dbReference>
<feature type="non-terminal residue" evidence="1">
    <location>
        <position position="216"/>
    </location>
</feature>
<sequence length="216" mass="21984">MLDIFSARHYTGPLTCSETSFKIPILRSSCSRTTLQNLGEVDKVEDTVDETKDERQGADELVGLDAEGAGQVLDGADDGQDGLEEGPQEALDLVDLVGEGGLDGGRNILDDGGDGDLELGDDVVDGLDGDEDLLDVGLLEALDGVGGAGGGDLGDGAGGLGDGGDDGGEVALDAGDDLVDVAGDLGGRDCCVLDLLQSTEFQRNGNIPMSSTWVLT</sequence>
<name>A0ACA9TYQ2_BIOOC</name>
<comment type="caution">
    <text evidence="1">The sequence shown here is derived from an EMBL/GenBank/DDBJ whole genome shotgun (WGS) entry which is preliminary data.</text>
</comment>
<gene>
    <name evidence="1" type="ORF">CRV2_00004999</name>
</gene>
<protein>
    <submittedName>
        <fullName evidence="1">Uncharacterized protein</fullName>
    </submittedName>
</protein>